<evidence type="ECO:0000256" key="1">
    <source>
        <dbReference type="ARBA" id="ARBA00023002"/>
    </source>
</evidence>
<dbReference type="AlphaFoldDB" id="A0A0A2TX63"/>
<organism evidence="3 4">
    <name type="scientific">Pontibacillus yanchengensis Y32</name>
    <dbReference type="NCBI Taxonomy" id="1385514"/>
    <lineage>
        <taxon>Bacteria</taxon>
        <taxon>Bacillati</taxon>
        <taxon>Bacillota</taxon>
        <taxon>Bacilli</taxon>
        <taxon>Bacillales</taxon>
        <taxon>Bacillaceae</taxon>
        <taxon>Pontibacillus</taxon>
    </lineage>
</organism>
<sequence length="315" mass="34707">MKAVVIEQYGGKEQLKAKEVPVPEINDDQVLIEMHSTSVNPIDWKVREGYMKDVLDWNFPIILGWDAAGVVSEVGSNVTEFKKGDRVFTRPETTPDGTYKEYIAVEEHLVARMPDRVSFEEAAAAPLAGLTAWQCLFETAKLKEGEKVLIHAGSGGVGHYAIQIAKAAGAYVATTASGKNKEFLETLGVDHFINYQTEQFENILEDYDVVLDTIGGDVQEKSFEVLKKGGRLVSITQQPSEELANKYNVEATAIFLQPKGEQLRKLADLMEQGKVKSIVSKAFPFSVEGIQKAHEASESHHVKGKVVIQIQPSAC</sequence>
<dbReference type="PANTHER" id="PTHR11695">
    <property type="entry name" value="ALCOHOL DEHYDROGENASE RELATED"/>
    <property type="match status" value="1"/>
</dbReference>
<feature type="domain" description="Enoyl reductase (ER)" evidence="2">
    <location>
        <begin position="10"/>
        <end position="308"/>
    </location>
</feature>
<evidence type="ECO:0000313" key="3">
    <source>
        <dbReference type="EMBL" id="KGP73830.1"/>
    </source>
</evidence>
<dbReference type="InterPro" id="IPR013154">
    <property type="entry name" value="ADH-like_N"/>
</dbReference>
<dbReference type="SMART" id="SM00829">
    <property type="entry name" value="PKS_ER"/>
    <property type="match status" value="1"/>
</dbReference>
<dbReference type="InterPro" id="IPR050700">
    <property type="entry name" value="YIM1/Zinc_Alcohol_DH_Fams"/>
</dbReference>
<dbReference type="GO" id="GO:0016491">
    <property type="term" value="F:oxidoreductase activity"/>
    <property type="evidence" value="ECO:0007669"/>
    <property type="project" value="UniProtKB-KW"/>
</dbReference>
<accession>A0A0A2TX63</accession>
<dbReference type="Proteomes" id="UP000030147">
    <property type="component" value="Unassembled WGS sequence"/>
</dbReference>
<reference evidence="3 4" key="1">
    <citation type="journal article" date="2015" name="Stand. Genomic Sci.">
        <title>High quality draft genome sequence of the moderately halophilic bacterium Pontibacillus yanchengensis Y32(T) and comparison among Pontibacillus genomes.</title>
        <authorList>
            <person name="Huang J."/>
            <person name="Qiao Z.X."/>
            <person name="Tang J.W."/>
            <person name="Wang G."/>
        </authorList>
    </citation>
    <scope>NUCLEOTIDE SEQUENCE [LARGE SCALE GENOMIC DNA]</scope>
    <source>
        <strain evidence="3 4">Y32</strain>
    </source>
</reference>
<dbReference type="CDD" id="cd05289">
    <property type="entry name" value="MDR_like_2"/>
    <property type="match status" value="1"/>
</dbReference>
<evidence type="ECO:0000259" key="2">
    <source>
        <dbReference type="SMART" id="SM00829"/>
    </source>
</evidence>
<dbReference type="InterPro" id="IPR011032">
    <property type="entry name" value="GroES-like_sf"/>
</dbReference>
<dbReference type="Pfam" id="PF13602">
    <property type="entry name" value="ADH_zinc_N_2"/>
    <property type="match status" value="1"/>
</dbReference>
<protein>
    <submittedName>
        <fullName evidence="3">NADPH:quinone reductase</fullName>
    </submittedName>
</protein>
<dbReference type="Gene3D" id="3.90.180.10">
    <property type="entry name" value="Medium-chain alcohol dehydrogenases, catalytic domain"/>
    <property type="match status" value="1"/>
</dbReference>
<dbReference type="STRING" id="1385514.N782_01495"/>
<dbReference type="InterPro" id="IPR036291">
    <property type="entry name" value="NAD(P)-bd_dom_sf"/>
</dbReference>
<dbReference type="PANTHER" id="PTHR11695:SF294">
    <property type="entry name" value="RETICULON-4-INTERACTING PROTEIN 1, MITOCHONDRIAL"/>
    <property type="match status" value="1"/>
</dbReference>
<keyword evidence="1" id="KW-0560">Oxidoreductase</keyword>
<dbReference type="SUPFAM" id="SSF50129">
    <property type="entry name" value="GroES-like"/>
    <property type="match status" value="1"/>
</dbReference>
<gene>
    <name evidence="3" type="ORF">N782_01495</name>
</gene>
<dbReference type="eggNOG" id="COG0604">
    <property type="taxonomic scope" value="Bacteria"/>
</dbReference>
<dbReference type="Pfam" id="PF08240">
    <property type="entry name" value="ADH_N"/>
    <property type="match status" value="1"/>
</dbReference>
<dbReference type="OrthoDB" id="9792162at2"/>
<dbReference type="RefSeq" id="WP_036816858.1">
    <property type="nucleotide sequence ID" value="NZ_AVBF01000008.1"/>
</dbReference>
<name>A0A0A2TX63_9BACI</name>
<dbReference type="Gene3D" id="3.40.50.720">
    <property type="entry name" value="NAD(P)-binding Rossmann-like Domain"/>
    <property type="match status" value="1"/>
</dbReference>
<dbReference type="GO" id="GO:0008270">
    <property type="term" value="F:zinc ion binding"/>
    <property type="evidence" value="ECO:0007669"/>
    <property type="project" value="InterPro"/>
</dbReference>
<dbReference type="InterPro" id="IPR002364">
    <property type="entry name" value="Quin_OxRdtase/zeta-crystal_CS"/>
</dbReference>
<dbReference type="InterPro" id="IPR020843">
    <property type="entry name" value="ER"/>
</dbReference>
<dbReference type="EMBL" id="AVBF01000008">
    <property type="protein sequence ID" value="KGP73830.1"/>
    <property type="molecule type" value="Genomic_DNA"/>
</dbReference>
<keyword evidence="4" id="KW-1185">Reference proteome</keyword>
<dbReference type="PROSITE" id="PS01162">
    <property type="entry name" value="QOR_ZETA_CRYSTAL"/>
    <property type="match status" value="1"/>
</dbReference>
<dbReference type="SUPFAM" id="SSF51735">
    <property type="entry name" value="NAD(P)-binding Rossmann-fold domains"/>
    <property type="match status" value="1"/>
</dbReference>
<evidence type="ECO:0000313" key="4">
    <source>
        <dbReference type="Proteomes" id="UP000030147"/>
    </source>
</evidence>
<proteinExistence type="predicted"/>
<comment type="caution">
    <text evidence="3">The sequence shown here is derived from an EMBL/GenBank/DDBJ whole genome shotgun (WGS) entry which is preliminary data.</text>
</comment>